<dbReference type="GO" id="GO:0016787">
    <property type="term" value="F:hydrolase activity"/>
    <property type="evidence" value="ECO:0007669"/>
    <property type="project" value="UniProtKB-KW"/>
</dbReference>
<keyword evidence="2" id="KW-0378">Hydrolase</keyword>
<dbReference type="eggNOG" id="COG1075">
    <property type="taxonomic scope" value="Bacteria"/>
</dbReference>
<gene>
    <name evidence="2" type="ORF">SAMN04488539_1158</name>
</gene>
<dbReference type="OrthoDB" id="4410380at2"/>
<sequence>MSVLSYLPPLFPDPSTVTSQSRGRVVVAVHGTLSEPAAFRSLARALAARGVDMRAPAHGRRATAPLDVSARDVARAITSLPGGVDRVDVVGHSSGALVALRALRCDPAAARRVDRLVGLGAAWRGTDHRSWYRPDWLVRRLAGDSFVELEDVGEPVIPAGVRVTSIVSDADTVVPGASARLGSVIEVSGVAHAALPRLTETVLSALDIA</sequence>
<name>A0A1H1Q277_9CORY</name>
<dbReference type="RefSeq" id="WP_019195014.1">
    <property type="nucleotide sequence ID" value="NZ_LT629765.1"/>
</dbReference>
<evidence type="ECO:0000259" key="1">
    <source>
        <dbReference type="Pfam" id="PF12697"/>
    </source>
</evidence>
<dbReference type="Pfam" id="PF12697">
    <property type="entry name" value="Abhydrolase_6"/>
    <property type="match status" value="1"/>
</dbReference>
<feature type="domain" description="AB hydrolase-1" evidence="1">
    <location>
        <begin position="26"/>
        <end position="144"/>
    </location>
</feature>
<dbReference type="InterPro" id="IPR029058">
    <property type="entry name" value="AB_hydrolase_fold"/>
</dbReference>
<evidence type="ECO:0000313" key="2">
    <source>
        <dbReference type="EMBL" id="SDS17504.1"/>
    </source>
</evidence>
<dbReference type="STRING" id="1203190.GCA_000312345_02242"/>
<dbReference type="InterPro" id="IPR000073">
    <property type="entry name" value="AB_hydrolase_1"/>
</dbReference>
<dbReference type="AlphaFoldDB" id="A0A1H1Q277"/>
<reference evidence="2 3" key="1">
    <citation type="submission" date="2016-10" db="EMBL/GenBank/DDBJ databases">
        <authorList>
            <person name="de Groot N.N."/>
        </authorList>
    </citation>
    <scope>NUCLEOTIDE SEQUENCE [LARGE SCALE GENOMIC DNA]</scope>
    <source>
        <strain evidence="2 3">DSM 45434</strain>
    </source>
</reference>
<dbReference type="SUPFAM" id="SSF53474">
    <property type="entry name" value="alpha/beta-Hydrolases"/>
    <property type="match status" value="1"/>
</dbReference>
<proteinExistence type="predicted"/>
<keyword evidence="3" id="KW-1185">Reference proteome</keyword>
<accession>A0A1H1Q277</accession>
<protein>
    <submittedName>
        <fullName evidence="2">Alpha/beta hydrolase family protein</fullName>
    </submittedName>
</protein>
<dbReference type="Gene3D" id="3.40.50.1820">
    <property type="entry name" value="alpha/beta hydrolase"/>
    <property type="match status" value="1"/>
</dbReference>
<evidence type="ECO:0000313" key="3">
    <source>
        <dbReference type="Proteomes" id="UP000182237"/>
    </source>
</evidence>
<dbReference type="EMBL" id="LT629765">
    <property type="protein sequence ID" value="SDS17504.1"/>
    <property type="molecule type" value="Genomic_DNA"/>
</dbReference>
<dbReference type="Proteomes" id="UP000182237">
    <property type="component" value="Chromosome I"/>
</dbReference>
<organism evidence="2 3">
    <name type="scientific">Corynebacterium timonense</name>
    <dbReference type="NCBI Taxonomy" id="441500"/>
    <lineage>
        <taxon>Bacteria</taxon>
        <taxon>Bacillati</taxon>
        <taxon>Actinomycetota</taxon>
        <taxon>Actinomycetes</taxon>
        <taxon>Mycobacteriales</taxon>
        <taxon>Corynebacteriaceae</taxon>
        <taxon>Corynebacterium</taxon>
    </lineage>
</organism>